<name>N4WVF6_9BACI</name>
<evidence type="ECO:0000256" key="1">
    <source>
        <dbReference type="ARBA" id="ARBA00004834"/>
    </source>
</evidence>
<reference evidence="10 11" key="1">
    <citation type="submission" date="2013-03" db="EMBL/GenBank/DDBJ databases">
        <title>Draft genome sequence of Gracibacillus halophilus YIM-C55.5, a moderately halophilic and thermophilic organism from the Xiaochaidamu salt lake.</title>
        <authorList>
            <person name="Sugumar T."/>
            <person name="Polireddy D.R."/>
            <person name="Antony A."/>
            <person name="Madhava Y.R."/>
            <person name="Sivakumar N."/>
        </authorList>
    </citation>
    <scope>NUCLEOTIDE SEQUENCE [LARGE SCALE GENOMIC DNA]</scope>
    <source>
        <strain evidence="10 11">YIM-C55.5</strain>
    </source>
</reference>
<gene>
    <name evidence="10" type="ORF">J416_07617</name>
</gene>
<evidence type="ECO:0000256" key="3">
    <source>
        <dbReference type="ARBA" id="ARBA00022801"/>
    </source>
</evidence>
<protein>
    <submittedName>
        <fullName evidence="10">Endo-1,5-alpha-L-arabinosidase YxiA</fullName>
    </submittedName>
</protein>
<dbReference type="Pfam" id="PF16369">
    <property type="entry name" value="GH43_C"/>
    <property type="match status" value="1"/>
</dbReference>
<dbReference type="Gene3D" id="2.115.10.20">
    <property type="entry name" value="Glycosyl hydrolase domain, family 43"/>
    <property type="match status" value="1"/>
</dbReference>
<dbReference type="AlphaFoldDB" id="N4WVF6"/>
<organism evidence="10 11">
    <name type="scientific">Gracilibacillus halophilus YIM-C55.5</name>
    <dbReference type="NCBI Taxonomy" id="1308866"/>
    <lineage>
        <taxon>Bacteria</taxon>
        <taxon>Bacillati</taxon>
        <taxon>Bacillota</taxon>
        <taxon>Bacilli</taxon>
        <taxon>Bacillales</taxon>
        <taxon>Bacillaceae</taxon>
        <taxon>Gracilibacillus</taxon>
    </lineage>
</organism>
<keyword evidence="3 7" id="KW-0378">Hydrolase</keyword>
<feature type="transmembrane region" description="Helical" evidence="8">
    <location>
        <begin position="514"/>
        <end position="532"/>
    </location>
</feature>
<feature type="domain" description="Extracellular endo-alpha-(1-&gt;5)-L-arabinanase C-terminal" evidence="9">
    <location>
        <begin position="382"/>
        <end position="485"/>
    </location>
</feature>
<dbReference type="InterPro" id="IPR032291">
    <property type="entry name" value="Abn2_C"/>
</dbReference>
<comment type="pathway">
    <text evidence="1">Glycan metabolism; L-arabinan degradation.</text>
</comment>
<dbReference type="RefSeq" id="WP_003467577.1">
    <property type="nucleotide sequence ID" value="NZ_APML01000024.1"/>
</dbReference>
<evidence type="ECO:0000256" key="4">
    <source>
        <dbReference type="ARBA" id="ARBA00023295"/>
    </source>
</evidence>
<dbReference type="Gene3D" id="2.40.128.10">
    <property type="match status" value="1"/>
</dbReference>
<dbReference type="eggNOG" id="COG3507">
    <property type="taxonomic scope" value="Bacteria"/>
</dbReference>
<feature type="site" description="Important for catalytic activity, responsible for pKa modulation of the active site Glu and correct orientation of both the proton donor and substrate" evidence="6">
    <location>
        <position position="188"/>
    </location>
</feature>
<feature type="active site" description="Proton donor" evidence="5">
    <location>
        <position position="241"/>
    </location>
</feature>
<dbReference type="PATRIC" id="fig|1308866.3.peg.1538"/>
<dbReference type="PANTHER" id="PTHR43301:SF3">
    <property type="entry name" value="ARABINAN ENDO-1,5-ALPHA-L-ARABINOSIDASE A-RELATED"/>
    <property type="match status" value="1"/>
</dbReference>
<comment type="caution">
    <text evidence="10">The sequence shown here is derived from an EMBL/GenBank/DDBJ whole genome shotgun (WGS) entry which is preliminary data.</text>
</comment>
<evidence type="ECO:0000256" key="7">
    <source>
        <dbReference type="RuleBase" id="RU361187"/>
    </source>
</evidence>
<proteinExistence type="inferred from homology"/>
<dbReference type="Pfam" id="PF04616">
    <property type="entry name" value="Glyco_hydro_43"/>
    <property type="match status" value="1"/>
</dbReference>
<dbReference type="GO" id="GO:0005975">
    <property type="term" value="P:carbohydrate metabolic process"/>
    <property type="evidence" value="ECO:0007669"/>
    <property type="project" value="InterPro"/>
</dbReference>
<keyword evidence="11" id="KW-1185">Reference proteome</keyword>
<dbReference type="OrthoDB" id="9801455at2"/>
<keyword evidence="8" id="KW-0812">Transmembrane</keyword>
<evidence type="ECO:0000313" key="11">
    <source>
        <dbReference type="Proteomes" id="UP000012283"/>
    </source>
</evidence>
<comment type="similarity">
    <text evidence="2 7">Belongs to the glycosyl hydrolase 43 family.</text>
</comment>
<feature type="active site" description="Proton acceptor" evidence="5">
    <location>
        <position position="40"/>
    </location>
</feature>
<evidence type="ECO:0000256" key="6">
    <source>
        <dbReference type="PIRSR" id="PIRSR606710-2"/>
    </source>
</evidence>
<evidence type="ECO:0000259" key="9">
    <source>
        <dbReference type="Pfam" id="PF16369"/>
    </source>
</evidence>
<evidence type="ECO:0000256" key="5">
    <source>
        <dbReference type="PIRSR" id="PIRSR606710-1"/>
    </source>
</evidence>
<dbReference type="EMBL" id="APML01000024">
    <property type="protein sequence ID" value="ENH97046.1"/>
    <property type="molecule type" value="Genomic_DNA"/>
</dbReference>
<dbReference type="PANTHER" id="PTHR43301">
    <property type="entry name" value="ARABINAN ENDO-1,5-ALPHA-L-ARABINOSIDASE"/>
    <property type="match status" value="1"/>
</dbReference>
<dbReference type="Proteomes" id="UP000012283">
    <property type="component" value="Unassembled WGS sequence"/>
</dbReference>
<evidence type="ECO:0000256" key="8">
    <source>
        <dbReference type="SAM" id="Phobius"/>
    </source>
</evidence>
<dbReference type="InterPro" id="IPR023296">
    <property type="entry name" value="Glyco_hydro_beta-prop_sf"/>
</dbReference>
<evidence type="ECO:0000256" key="2">
    <source>
        <dbReference type="ARBA" id="ARBA00009865"/>
    </source>
</evidence>
<dbReference type="InterPro" id="IPR006710">
    <property type="entry name" value="Glyco_hydro_43"/>
</dbReference>
<sequence>MKRKGSLLFVTLLLAILIIIPMNVSAVEEEPTFSNATVHDPSVIRAEDNYYVFGSHLAAAKTEDFMNWEQIETDGVTPSNSLFDDATKELDEALSWAQTDTLWAPDVIQLKEDGKYYMYYNACEGSSPRSAMGIAVSDHPEGPYEDLGLILRSGMTAEESKTVDGTPYDENNHYPETYDATKHPNVVDPDVFYDEEGKLWMVYGSYSGGIFILELDPETGFPKEGQEYGKKLLGGNHSRIEAPYIAHNDETGYYYLYLSYGGLASDGGYNVRVARSKNPDGPYVDVQGNKMINAKGEAGTVFDDESIAPTGTKLIGNHQFEFGESDSTSGYVSPGHNSVYYDEETGEQYLIFHTRFPGEGETHEVRVHQMFMNQEGWPVVAPHRYAKESLTKVTEKDITGDFEFIPYSSEITADIESSKNISLNQDGTISGAISGEWQLKNEQEITLTIEGQDYHGVAMKQWDSASESITHTFTALGNNGLSVWGSQYQSQETSEEPSNEEAGHELPNMFLGQYNWMIVGFVILLAGILILFRRNRKGIF</sequence>
<accession>N4WVF6</accession>
<keyword evidence="8" id="KW-1133">Transmembrane helix</keyword>
<dbReference type="InterPro" id="IPR050727">
    <property type="entry name" value="GH43_arabinanases"/>
</dbReference>
<keyword evidence="8" id="KW-0472">Membrane</keyword>
<dbReference type="GO" id="GO:0004553">
    <property type="term" value="F:hydrolase activity, hydrolyzing O-glycosyl compounds"/>
    <property type="evidence" value="ECO:0007669"/>
    <property type="project" value="InterPro"/>
</dbReference>
<evidence type="ECO:0000313" key="10">
    <source>
        <dbReference type="EMBL" id="ENH97046.1"/>
    </source>
</evidence>
<dbReference type="CDD" id="cd18832">
    <property type="entry name" value="GH43_GsAbnA-like"/>
    <property type="match status" value="1"/>
</dbReference>
<dbReference type="SUPFAM" id="SSF75005">
    <property type="entry name" value="Arabinanase/levansucrase/invertase"/>
    <property type="match status" value="1"/>
</dbReference>
<dbReference type="STRING" id="1308866.J416_07617"/>
<keyword evidence="4 7" id="KW-0326">Glycosidase</keyword>